<dbReference type="InterPro" id="IPR036915">
    <property type="entry name" value="Cyclin-like_sf"/>
</dbReference>
<dbReference type="GeneID" id="132803644"/>
<evidence type="ECO:0000256" key="1">
    <source>
        <dbReference type="ARBA" id="ARBA00011177"/>
    </source>
</evidence>
<dbReference type="RefSeq" id="XP_060672933.1">
    <property type="nucleotide sequence ID" value="XM_060816950.1"/>
</dbReference>
<evidence type="ECO:0000313" key="11">
    <source>
        <dbReference type="RefSeq" id="XP_060672933.1"/>
    </source>
</evidence>
<feature type="region of interest" description="Disordered" evidence="7">
    <location>
        <begin position="1"/>
        <end position="60"/>
    </location>
</feature>
<name>A0ABM4A879_ZIZJJ</name>
<evidence type="ECO:0000256" key="5">
    <source>
        <dbReference type="ARBA" id="ARBA00032263"/>
    </source>
</evidence>
<organism evidence="10 11">
    <name type="scientific">Ziziphus jujuba</name>
    <name type="common">Chinese jujube</name>
    <name type="synonym">Ziziphus sativa</name>
    <dbReference type="NCBI Taxonomy" id="326968"/>
    <lineage>
        <taxon>Eukaryota</taxon>
        <taxon>Viridiplantae</taxon>
        <taxon>Streptophyta</taxon>
        <taxon>Embryophyta</taxon>
        <taxon>Tracheophyta</taxon>
        <taxon>Spermatophyta</taxon>
        <taxon>Magnoliopsida</taxon>
        <taxon>eudicotyledons</taxon>
        <taxon>Gunneridae</taxon>
        <taxon>Pentapetalae</taxon>
        <taxon>rosids</taxon>
        <taxon>fabids</taxon>
        <taxon>Rosales</taxon>
        <taxon>Rhamnaceae</taxon>
        <taxon>Paliureae</taxon>
        <taxon>Ziziphus</taxon>
    </lineage>
</organism>
<keyword evidence="10" id="KW-1185">Reference proteome</keyword>
<keyword evidence="4" id="KW-0131">Cell cycle</keyword>
<evidence type="ECO:0000259" key="9">
    <source>
        <dbReference type="SMART" id="SM01332"/>
    </source>
</evidence>
<dbReference type="Pfam" id="PF02984">
    <property type="entry name" value="Cyclin_C"/>
    <property type="match status" value="1"/>
</dbReference>
<dbReference type="InterPro" id="IPR006671">
    <property type="entry name" value="Cyclin_N"/>
</dbReference>
<comment type="subunit">
    <text evidence="1">Interacts with the CDC2 protein kinase to form a serine/threonine kinase holoenzyme complex also known as maturation promoting factor (MPF). The cyclin subunit imparts substrate specificity to the complex.</text>
</comment>
<dbReference type="PANTHER" id="PTHR10177">
    <property type="entry name" value="CYCLINS"/>
    <property type="match status" value="1"/>
</dbReference>
<protein>
    <recommendedName>
        <fullName evidence="5">B-like cyclin</fullName>
    </recommendedName>
</protein>
<dbReference type="Proteomes" id="UP001652623">
    <property type="component" value="Chromosome 5"/>
</dbReference>
<gene>
    <name evidence="11" type="primary">LOC132803644</name>
</gene>
<comment type="similarity">
    <text evidence="6">Belongs to the cyclin family.</text>
</comment>
<proteinExistence type="inferred from homology"/>
<dbReference type="PROSITE" id="PS00292">
    <property type="entry name" value="CYCLINS"/>
    <property type="match status" value="1"/>
</dbReference>
<feature type="domain" description="Cyclin C-terminal" evidence="9">
    <location>
        <begin position="295"/>
        <end position="412"/>
    </location>
</feature>
<evidence type="ECO:0000256" key="3">
    <source>
        <dbReference type="ARBA" id="ARBA00023127"/>
    </source>
</evidence>
<evidence type="ECO:0000256" key="7">
    <source>
        <dbReference type="SAM" id="MobiDB-lite"/>
    </source>
</evidence>
<dbReference type="InterPro" id="IPR039361">
    <property type="entry name" value="Cyclin"/>
</dbReference>
<reference evidence="11" key="1">
    <citation type="submission" date="2025-08" db="UniProtKB">
        <authorList>
            <consortium name="RefSeq"/>
        </authorList>
    </citation>
    <scope>IDENTIFICATION</scope>
    <source>
        <tissue evidence="11">Seedling</tissue>
    </source>
</reference>
<dbReference type="Pfam" id="PF00134">
    <property type="entry name" value="Cyclin_N"/>
    <property type="match status" value="1"/>
</dbReference>
<sequence length="444" mass="50072">MAKSKNSSQKKHRLAKNGQGFGDFTNQKNDSQSGSQTSVSSVEVPFDNASSTDFPSPRRKDTVLTVLTPRGIGDEPICMDASPCSSLSDPISLDERCPEFVCIDNEEVSGVETIKWRTNSLYIPDDLEIGSILYRDMFAELTAIDKAVDIDKNFTDPQFCASIAFASDAYKYLRAAEANKRPSANFMERIQKDINANMRAILVDWLVEVSEDYKLVPDTLFLTINYIDRYLSDNLMSMKYLQLLGIACMLIAAGYVEISPPDVEEFCNDNAFSRKDVLEMKTSVLHYLKFERTAPTTISFLKRFVCAAQATSEVPSAQMVCLAKYITELSLVEYSMLRYTPSLIAASAVFLAKYMLTPSKRPWDSILTYYTLYKDSDLFDCVKALHYLCCNGINSKLPALRKKYSQQKSAFSWMWKNKDTDTSTTPEYVFLQMKEQTSMESGAS</sequence>
<dbReference type="Gene3D" id="1.10.472.10">
    <property type="entry name" value="Cyclin-like"/>
    <property type="match status" value="2"/>
</dbReference>
<accession>A0ABM4A879</accession>
<keyword evidence="3 6" id="KW-0195">Cyclin</keyword>
<dbReference type="SMART" id="SM01332">
    <property type="entry name" value="Cyclin_C"/>
    <property type="match status" value="1"/>
</dbReference>
<dbReference type="InterPro" id="IPR048258">
    <property type="entry name" value="Cyclins_cyclin-box"/>
</dbReference>
<evidence type="ECO:0000256" key="2">
    <source>
        <dbReference type="ARBA" id="ARBA00022618"/>
    </source>
</evidence>
<feature type="domain" description="Cyclin-like" evidence="8">
    <location>
        <begin position="299"/>
        <end position="387"/>
    </location>
</feature>
<evidence type="ECO:0000256" key="4">
    <source>
        <dbReference type="ARBA" id="ARBA00023306"/>
    </source>
</evidence>
<dbReference type="SUPFAM" id="SSF47954">
    <property type="entry name" value="Cyclin-like"/>
    <property type="match status" value="2"/>
</dbReference>
<feature type="domain" description="Cyclin-like" evidence="8">
    <location>
        <begin position="204"/>
        <end position="286"/>
    </location>
</feature>
<keyword evidence="2" id="KW-0132">Cell division</keyword>
<feature type="compositionally biased region" description="Low complexity" evidence="7">
    <location>
        <begin position="31"/>
        <end position="42"/>
    </location>
</feature>
<dbReference type="InterPro" id="IPR004367">
    <property type="entry name" value="Cyclin_C-dom"/>
</dbReference>
<dbReference type="InterPro" id="IPR013763">
    <property type="entry name" value="Cyclin-like_dom"/>
</dbReference>
<evidence type="ECO:0000313" key="10">
    <source>
        <dbReference type="Proteomes" id="UP001652623"/>
    </source>
</evidence>
<evidence type="ECO:0000256" key="6">
    <source>
        <dbReference type="RuleBase" id="RU000383"/>
    </source>
</evidence>
<dbReference type="SMART" id="SM00385">
    <property type="entry name" value="CYCLIN"/>
    <property type="match status" value="2"/>
</dbReference>
<evidence type="ECO:0000259" key="8">
    <source>
        <dbReference type="SMART" id="SM00385"/>
    </source>
</evidence>